<dbReference type="InterPro" id="IPR003131">
    <property type="entry name" value="T1-type_BTB"/>
</dbReference>
<keyword evidence="5" id="KW-0406">Ion transport</keyword>
<evidence type="ECO:0000256" key="5">
    <source>
        <dbReference type="ARBA" id="ARBA00023065"/>
    </source>
</evidence>
<dbReference type="AlphaFoldDB" id="A0A9X0CNV3"/>
<dbReference type="SMART" id="SM00225">
    <property type="entry name" value="BTB"/>
    <property type="match status" value="1"/>
</dbReference>
<dbReference type="EMBL" id="MU826877">
    <property type="protein sequence ID" value="KAJ7369956.1"/>
    <property type="molecule type" value="Genomic_DNA"/>
</dbReference>
<keyword evidence="6" id="KW-0472">Membrane</keyword>
<dbReference type="PRINTS" id="PR01498">
    <property type="entry name" value="SHAWCHANNEL"/>
</dbReference>
<keyword evidence="10" id="KW-1185">Reference proteome</keyword>
<dbReference type="SUPFAM" id="SSF54695">
    <property type="entry name" value="POZ domain"/>
    <property type="match status" value="1"/>
</dbReference>
<dbReference type="OrthoDB" id="415460at2759"/>
<dbReference type="InterPro" id="IPR011333">
    <property type="entry name" value="SKP1/BTB/POZ_sf"/>
</dbReference>
<dbReference type="PANTHER" id="PTHR11537">
    <property type="entry name" value="VOLTAGE-GATED POTASSIUM CHANNEL"/>
    <property type="match status" value="1"/>
</dbReference>
<name>A0A9X0CNV3_9CNID</name>
<dbReference type="GO" id="GO:0005249">
    <property type="term" value="F:voltage-gated potassium channel activity"/>
    <property type="evidence" value="ECO:0007669"/>
    <property type="project" value="InterPro"/>
</dbReference>
<reference evidence="9" key="1">
    <citation type="submission" date="2023-01" db="EMBL/GenBank/DDBJ databases">
        <title>Genome assembly of the deep-sea coral Lophelia pertusa.</title>
        <authorList>
            <person name="Herrera S."/>
            <person name="Cordes E."/>
        </authorList>
    </citation>
    <scope>NUCLEOTIDE SEQUENCE</scope>
    <source>
        <strain evidence="9">USNM1676648</strain>
        <tissue evidence="9">Polyp</tissue>
    </source>
</reference>
<accession>A0A9X0CNV3</accession>
<sequence length="171" mass="20302">MEDFTDRLFHFNTQVSVTESAVLRLCSRLDMIRNTTEEATRSVWSLDSQPQRPRRRVSLKVGGRLFETWEDNLDNHPDTLLGSPEKELFYDRGTKTYVFDRDPQMFRNILNYYRLGRLHFSSDYCADEFRDELSFFRISINAVANCCWMIIDNPGKFDSTKCSTWRIRMRG</sequence>
<dbReference type="InterPro" id="IPR000210">
    <property type="entry name" value="BTB/POZ_dom"/>
</dbReference>
<keyword evidence="7" id="KW-0407">Ion channel</keyword>
<evidence type="ECO:0000313" key="10">
    <source>
        <dbReference type="Proteomes" id="UP001163046"/>
    </source>
</evidence>
<evidence type="ECO:0000256" key="6">
    <source>
        <dbReference type="ARBA" id="ARBA00023136"/>
    </source>
</evidence>
<dbReference type="InterPro" id="IPR003974">
    <property type="entry name" value="K_chnl_volt-dep_Kv3"/>
</dbReference>
<comment type="caution">
    <text evidence="9">The sequence shown here is derived from an EMBL/GenBank/DDBJ whole genome shotgun (WGS) entry which is preliminary data.</text>
</comment>
<evidence type="ECO:0000313" key="9">
    <source>
        <dbReference type="EMBL" id="KAJ7369956.1"/>
    </source>
</evidence>
<keyword evidence="4" id="KW-1133">Transmembrane helix</keyword>
<keyword evidence="2" id="KW-0813">Transport</keyword>
<evidence type="ECO:0000259" key="8">
    <source>
        <dbReference type="SMART" id="SM00225"/>
    </source>
</evidence>
<organism evidence="9 10">
    <name type="scientific">Desmophyllum pertusum</name>
    <dbReference type="NCBI Taxonomy" id="174260"/>
    <lineage>
        <taxon>Eukaryota</taxon>
        <taxon>Metazoa</taxon>
        <taxon>Cnidaria</taxon>
        <taxon>Anthozoa</taxon>
        <taxon>Hexacorallia</taxon>
        <taxon>Scleractinia</taxon>
        <taxon>Caryophylliina</taxon>
        <taxon>Caryophylliidae</taxon>
        <taxon>Desmophyllum</taxon>
    </lineage>
</organism>
<evidence type="ECO:0000256" key="3">
    <source>
        <dbReference type="ARBA" id="ARBA00022692"/>
    </source>
</evidence>
<evidence type="ECO:0000256" key="4">
    <source>
        <dbReference type="ARBA" id="ARBA00022989"/>
    </source>
</evidence>
<dbReference type="GO" id="GO:0001508">
    <property type="term" value="P:action potential"/>
    <property type="evidence" value="ECO:0007669"/>
    <property type="project" value="TreeGrafter"/>
</dbReference>
<dbReference type="PANTHER" id="PTHR11537:SF105">
    <property type="entry name" value="POTASSIUM VOLTAGE-GATED CHANNEL PROTEIN SHAL"/>
    <property type="match status" value="1"/>
</dbReference>
<evidence type="ECO:0000256" key="2">
    <source>
        <dbReference type="ARBA" id="ARBA00022448"/>
    </source>
</evidence>
<evidence type="ECO:0000256" key="1">
    <source>
        <dbReference type="ARBA" id="ARBA00004141"/>
    </source>
</evidence>
<dbReference type="Pfam" id="PF02214">
    <property type="entry name" value="BTB_2"/>
    <property type="match status" value="1"/>
</dbReference>
<comment type="subcellular location">
    <subcellularLocation>
        <location evidence="1">Membrane</location>
        <topology evidence="1">Multi-pass membrane protein</topology>
    </subcellularLocation>
</comment>
<dbReference type="InterPro" id="IPR028325">
    <property type="entry name" value="VG_K_chnl"/>
</dbReference>
<dbReference type="GO" id="GO:0008076">
    <property type="term" value="C:voltage-gated potassium channel complex"/>
    <property type="evidence" value="ECO:0007669"/>
    <property type="project" value="InterPro"/>
</dbReference>
<keyword evidence="3" id="KW-0812">Transmembrane</keyword>
<dbReference type="GO" id="GO:0051260">
    <property type="term" value="P:protein homooligomerization"/>
    <property type="evidence" value="ECO:0007669"/>
    <property type="project" value="InterPro"/>
</dbReference>
<dbReference type="Proteomes" id="UP001163046">
    <property type="component" value="Unassembled WGS sequence"/>
</dbReference>
<proteinExistence type="predicted"/>
<gene>
    <name evidence="9" type="ORF">OS493_035127</name>
</gene>
<feature type="domain" description="BTB" evidence="8">
    <location>
        <begin position="55"/>
        <end position="154"/>
    </location>
</feature>
<evidence type="ECO:0000256" key="7">
    <source>
        <dbReference type="ARBA" id="ARBA00023303"/>
    </source>
</evidence>
<dbReference type="Gene3D" id="3.30.710.10">
    <property type="entry name" value="Potassium Channel Kv1.1, Chain A"/>
    <property type="match status" value="1"/>
</dbReference>
<protein>
    <recommendedName>
        <fullName evidence="8">BTB domain-containing protein</fullName>
    </recommendedName>
</protein>